<dbReference type="EMBL" id="JARO02000857">
    <property type="protein sequence ID" value="KPP77219.1"/>
    <property type="molecule type" value="Genomic_DNA"/>
</dbReference>
<keyword evidence="11" id="KW-0325">Glycoprotein</keyword>
<dbReference type="InterPro" id="IPR000082">
    <property type="entry name" value="SEA_dom"/>
</dbReference>
<dbReference type="PROSITE" id="PS50024">
    <property type="entry name" value="SEA"/>
    <property type="match status" value="2"/>
</dbReference>
<dbReference type="GO" id="GO:0008201">
    <property type="term" value="F:heparin binding"/>
    <property type="evidence" value="ECO:0007669"/>
    <property type="project" value="UniProtKB-KW"/>
</dbReference>
<accession>A0A0P7XK50</accession>
<protein>
    <recommendedName>
        <fullName evidence="14">Interphotoreceptor matrix proteoglycan 1</fullName>
    </recommendedName>
    <alternativeName>
        <fullName evidence="15">Sialoprotein associated with cones and rods</fullName>
    </alternativeName>
</protein>
<sequence>MLGESEDMRYFWSINGQKKRSSRDSLPEIRTSSSANLIEVLRTSKTTGVKMIFDLERHRTKRSTFLNTGVKVCPQETIKEVIASHQAYYKLRVCQEAIWEAFRIFFDRIPSTVEYHRWVYTCQFESLCIADLARNFSNSQEHIDMVHRRVTLRDEKLRGRGGATVKAEPTDKIPQITGPKEAQTEASTDTPAFITSLPGSPSTPSDAPGVTEVVQELELPNLVPEQPVEMVVDFSITLMRPGYSELLNDPDDLEYNDLTRKLQDQMQNVLQKLPGFKEIRILGIRGISVRYTVVFETDPENADDNGIGQNDGTVIPSVETNLKLMIEKALTEDPSLAKDLRFLRFDPVVTDSLQHNIAQETPSLGQEDETDETPTLSAAEPTSAKPRPGFTATMSLGSVFTPESTPSEHMGHFEVITSTILLELPAETEVTMEATSVGPTATEFVAPGTPSTTAAVLLTASAGHPIAEATRSLKPEEVTSSLPILTTVRSYEPPDVFSVEEDEDSAIQTDSLVPEPDLPIDSGVQDIATELDQIDVVSTETIDMLDYGSGFPEEHPFETTVSPPLKYLTTPSMTTASKGRELVVFFSLRVTNMMFSDDLFNKSSPEYKSLENKFLELLLPYLQSNLTGFKQLEILNFRNGSVVVNSKMRFAKSVPYNITQAVHCVLEEFCNAMFKRLNIEIDSGSLDVEPADQADPCKFLACNEFSSCVVNRWTKEAECLCDPGYIVADGLPCQSICSLQPDYCRNGGQCDNFEMD</sequence>
<keyword evidence="8" id="KW-0677">Repeat</keyword>
<dbReference type="GO" id="GO:0001917">
    <property type="term" value="C:photoreceptor inner segment"/>
    <property type="evidence" value="ECO:0007669"/>
    <property type="project" value="UniProtKB-SubCell"/>
</dbReference>
<dbReference type="InterPro" id="IPR036364">
    <property type="entry name" value="SEA_dom_sf"/>
</dbReference>
<evidence type="ECO:0000256" key="9">
    <source>
        <dbReference type="ARBA" id="ARBA00022981"/>
    </source>
</evidence>
<keyword evidence="12" id="KW-0966">Cell projection</keyword>
<feature type="region of interest" description="Disordered" evidence="17">
    <location>
        <begin position="358"/>
        <end position="390"/>
    </location>
</feature>
<dbReference type="GO" id="GO:0007601">
    <property type="term" value="P:visual perception"/>
    <property type="evidence" value="ECO:0007669"/>
    <property type="project" value="InterPro"/>
</dbReference>
<feature type="domain" description="SEA" evidence="18">
    <location>
        <begin position="580"/>
        <end position="693"/>
    </location>
</feature>
<keyword evidence="5" id="KW-0272">Extracellular matrix</keyword>
<dbReference type="SUPFAM" id="SSF82671">
    <property type="entry name" value="SEA domain"/>
    <property type="match status" value="2"/>
</dbReference>
<dbReference type="AlphaFoldDB" id="A0A0P7XK50"/>
<evidence type="ECO:0000256" key="3">
    <source>
        <dbReference type="ARBA" id="ARBA00004593"/>
    </source>
</evidence>
<evidence type="ECO:0000256" key="5">
    <source>
        <dbReference type="ARBA" id="ARBA00022530"/>
    </source>
</evidence>
<evidence type="ECO:0000256" key="14">
    <source>
        <dbReference type="ARBA" id="ARBA00040753"/>
    </source>
</evidence>
<evidence type="ECO:0000256" key="10">
    <source>
        <dbReference type="ARBA" id="ARBA00023170"/>
    </source>
</evidence>
<dbReference type="SMART" id="SM00200">
    <property type="entry name" value="SEA"/>
    <property type="match status" value="2"/>
</dbReference>
<dbReference type="GO" id="GO:0005540">
    <property type="term" value="F:hyaluronic acid binding"/>
    <property type="evidence" value="ECO:0007669"/>
    <property type="project" value="UniProtKB-KW"/>
</dbReference>
<keyword evidence="4" id="KW-0964">Secreted</keyword>
<gene>
    <name evidence="19" type="ORF">Z043_103375</name>
</gene>
<keyword evidence="7" id="KW-0732">Signal</keyword>
<evidence type="ECO:0000256" key="17">
    <source>
        <dbReference type="SAM" id="MobiDB-lite"/>
    </source>
</evidence>
<evidence type="ECO:0000259" key="18">
    <source>
        <dbReference type="PROSITE" id="PS50024"/>
    </source>
</evidence>
<dbReference type="Pfam" id="PF01390">
    <property type="entry name" value="SEA"/>
    <property type="match status" value="2"/>
</dbReference>
<comment type="subcellular location">
    <subcellularLocation>
        <location evidence="2">Cell projection</location>
        <location evidence="2">Cilium</location>
        <location evidence="2">Photoreceptor outer segment</location>
    </subcellularLocation>
    <subcellularLocation>
        <location evidence="1">Photoreceptor inner segment</location>
    </subcellularLocation>
    <subcellularLocation>
        <location evidence="3">Secreted</location>
        <location evidence="3">Extracellular space</location>
        <location evidence="3">Extracellular matrix</location>
        <location evidence="3">Interphotoreceptor matrix</location>
    </subcellularLocation>
</comment>
<feature type="region of interest" description="Disordered" evidence="17">
    <location>
        <begin position="157"/>
        <end position="187"/>
    </location>
</feature>
<evidence type="ECO:0000313" key="20">
    <source>
        <dbReference type="Proteomes" id="UP000034805"/>
    </source>
</evidence>
<evidence type="ECO:0000256" key="12">
    <source>
        <dbReference type="ARBA" id="ARBA00023273"/>
    </source>
</evidence>
<evidence type="ECO:0000256" key="2">
    <source>
        <dbReference type="ARBA" id="ARBA00004504"/>
    </source>
</evidence>
<dbReference type="Proteomes" id="UP000034805">
    <property type="component" value="Unassembled WGS sequence"/>
</dbReference>
<dbReference type="STRING" id="113540.ENSSFOP00015063608"/>
<evidence type="ECO:0000256" key="15">
    <source>
        <dbReference type="ARBA" id="ARBA00042018"/>
    </source>
</evidence>
<evidence type="ECO:0000256" key="7">
    <source>
        <dbReference type="ARBA" id="ARBA00022729"/>
    </source>
</evidence>
<evidence type="ECO:0000256" key="4">
    <source>
        <dbReference type="ARBA" id="ARBA00022525"/>
    </source>
</evidence>
<evidence type="ECO:0000256" key="16">
    <source>
        <dbReference type="ARBA" id="ARBA00045407"/>
    </source>
</evidence>
<keyword evidence="13" id="KW-0373">Hyaluronic acid</keyword>
<name>A0A0P7XK50_SCLFO</name>
<comment type="caution">
    <text evidence="19">The sequence shown here is derived from an EMBL/GenBank/DDBJ whole genome shotgun (WGS) entry which is preliminary data.</text>
</comment>
<proteinExistence type="predicted"/>
<evidence type="ECO:0000256" key="8">
    <source>
        <dbReference type="ARBA" id="ARBA00022737"/>
    </source>
</evidence>
<organism evidence="19 20">
    <name type="scientific">Scleropages formosus</name>
    <name type="common">Asian bonytongue</name>
    <name type="synonym">Osteoglossum formosum</name>
    <dbReference type="NCBI Taxonomy" id="113540"/>
    <lineage>
        <taxon>Eukaryota</taxon>
        <taxon>Metazoa</taxon>
        <taxon>Chordata</taxon>
        <taxon>Craniata</taxon>
        <taxon>Vertebrata</taxon>
        <taxon>Euteleostomi</taxon>
        <taxon>Actinopterygii</taxon>
        <taxon>Neopterygii</taxon>
        <taxon>Teleostei</taxon>
        <taxon>Osteoglossocephala</taxon>
        <taxon>Osteoglossomorpha</taxon>
        <taxon>Osteoglossiformes</taxon>
        <taxon>Osteoglossidae</taxon>
        <taxon>Scleropages</taxon>
    </lineage>
</organism>
<evidence type="ECO:0000256" key="11">
    <source>
        <dbReference type="ARBA" id="ARBA00023180"/>
    </source>
</evidence>
<dbReference type="InterPro" id="IPR039861">
    <property type="entry name" value="IMPG"/>
</dbReference>
<dbReference type="Gene3D" id="3.30.70.960">
    <property type="entry name" value="SEA domain"/>
    <property type="match status" value="1"/>
</dbReference>
<evidence type="ECO:0000256" key="6">
    <source>
        <dbReference type="ARBA" id="ARBA00022674"/>
    </source>
</evidence>
<dbReference type="PANTHER" id="PTHR12199:SF3">
    <property type="entry name" value="INTERPHOTORECEPTOR MATRIX PROTEOGLYCAN 1"/>
    <property type="match status" value="1"/>
</dbReference>
<feature type="domain" description="SEA" evidence="18">
    <location>
        <begin position="228"/>
        <end position="344"/>
    </location>
</feature>
<keyword evidence="6" id="KW-0358">Heparin-binding</keyword>
<evidence type="ECO:0000313" key="19">
    <source>
        <dbReference type="EMBL" id="KPP77219.1"/>
    </source>
</evidence>
<keyword evidence="10 19" id="KW-0675">Receptor</keyword>
<reference evidence="19 20" key="1">
    <citation type="submission" date="2015-08" db="EMBL/GenBank/DDBJ databases">
        <title>The genome of the Asian arowana (Scleropages formosus).</title>
        <authorList>
            <person name="Tan M.H."/>
            <person name="Gan H.M."/>
            <person name="Croft L.J."/>
            <person name="Austin C.M."/>
        </authorList>
    </citation>
    <scope>NUCLEOTIDE SEQUENCE [LARGE SCALE GENOMIC DNA]</scope>
    <source>
        <strain evidence="19">Aro1</strain>
    </source>
</reference>
<evidence type="ECO:0000256" key="13">
    <source>
        <dbReference type="ARBA" id="ARBA00023290"/>
    </source>
</evidence>
<dbReference type="GO" id="GO:0033165">
    <property type="term" value="C:interphotoreceptor matrix"/>
    <property type="evidence" value="ECO:0007669"/>
    <property type="project" value="UniProtKB-SubCell"/>
</dbReference>
<evidence type="ECO:0000256" key="1">
    <source>
        <dbReference type="ARBA" id="ARBA00004437"/>
    </source>
</evidence>
<dbReference type="PANTHER" id="PTHR12199">
    <property type="entry name" value="INTERPHOTORECEPTOR MATRIX PROTEOGLYCAN"/>
    <property type="match status" value="1"/>
</dbReference>
<keyword evidence="9" id="KW-0730">Sialic acid</keyword>
<comment type="function">
    <text evidence="16">Chondroitin sulfate-, heparin- and hyaluronan-binding protein. May serve to form a basic macromolecular scaffold comprising the insoluble interphotoreceptor matrix.</text>
</comment>
<dbReference type="GO" id="GO:0001750">
    <property type="term" value="C:photoreceptor outer segment"/>
    <property type="evidence" value="ECO:0007669"/>
    <property type="project" value="UniProtKB-SubCell"/>
</dbReference>